<name>A0A154QJ22_9GAMM</name>
<protein>
    <submittedName>
        <fullName evidence="1">Uncharacterized protein</fullName>
    </submittedName>
</protein>
<keyword evidence="2" id="KW-1185">Reference proteome</keyword>
<dbReference type="EMBL" id="LVJS01000030">
    <property type="protein sequence ID" value="KZC24296.1"/>
    <property type="molecule type" value="Genomic_DNA"/>
</dbReference>
<dbReference type="Proteomes" id="UP000076131">
    <property type="component" value="Unassembled WGS sequence"/>
</dbReference>
<proteinExistence type="predicted"/>
<gene>
    <name evidence="1" type="ORF">RHOFW104T7_09400</name>
</gene>
<evidence type="ECO:0000313" key="1">
    <source>
        <dbReference type="EMBL" id="KZC24296.1"/>
    </source>
</evidence>
<evidence type="ECO:0000313" key="2">
    <source>
        <dbReference type="Proteomes" id="UP000076131"/>
    </source>
</evidence>
<reference evidence="1 2" key="1">
    <citation type="journal article" date="2016" name="MBio">
        <title>Lateral Gene Transfer in a Heavy Metal-Contaminated-Groundwater Microbial Community.</title>
        <authorList>
            <person name="Hemme C.L."/>
            <person name="Green S.J."/>
            <person name="Rishishwar L."/>
            <person name="Prakash O."/>
            <person name="Pettenato A."/>
            <person name="Chakraborty R."/>
            <person name="Deutschbauer A.M."/>
            <person name="Van Nostrand J.D."/>
            <person name="Wu L."/>
            <person name="He Z."/>
            <person name="Jordan I.K."/>
            <person name="Hazen T.C."/>
            <person name="Arkin A.P."/>
            <person name="Kostka J.E."/>
            <person name="Zhou J."/>
        </authorList>
    </citation>
    <scope>NUCLEOTIDE SEQUENCE [LARGE SCALE GENOMIC DNA]</scope>
    <source>
        <strain evidence="1 2">FW104-T7</strain>
    </source>
</reference>
<comment type="caution">
    <text evidence="1">The sequence shown here is derived from an EMBL/GenBank/DDBJ whole genome shotgun (WGS) entry which is preliminary data.</text>
</comment>
<accession>A0A154QJ22</accession>
<dbReference type="eggNOG" id="ENOG50313IQ">
    <property type="taxonomic scope" value="Bacteria"/>
</dbReference>
<dbReference type="AlphaFoldDB" id="A0A154QJ22"/>
<organism evidence="1 2">
    <name type="scientific">Rhodanobacter thiooxydans</name>
    <dbReference type="NCBI Taxonomy" id="416169"/>
    <lineage>
        <taxon>Bacteria</taxon>
        <taxon>Pseudomonadati</taxon>
        <taxon>Pseudomonadota</taxon>
        <taxon>Gammaproteobacteria</taxon>
        <taxon>Lysobacterales</taxon>
        <taxon>Rhodanobacteraceae</taxon>
        <taxon>Rhodanobacter</taxon>
    </lineage>
</organism>
<sequence>MDMSFDFQPVYPHHDLLVEIGQVEMAIDGLSERDDSERVELQPTLESRMQSLLEALDHLDV</sequence>